<dbReference type="EMBL" id="JACIEV010000012">
    <property type="protein sequence ID" value="MBB4155492.1"/>
    <property type="molecule type" value="Genomic_DNA"/>
</dbReference>
<organism evidence="1 2">
    <name type="scientific">Sphingomonas jinjuensis</name>
    <dbReference type="NCBI Taxonomy" id="535907"/>
    <lineage>
        <taxon>Bacteria</taxon>
        <taxon>Pseudomonadati</taxon>
        <taxon>Pseudomonadota</taxon>
        <taxon>Alphaproteobacteria</taxon>
        <taxon>Sphingomonadales</taxon>
        <taxon>Sphingomonadaceae</taxon>
        <taxon>Sphingomonas</taxon>
    </lineage>
</organism>
<dbReference type="AlphaFoldDB" id="A0A840FFP8"/>
<dbReference type="Proteomes" id="UP000529795">
    <property type="component" value="Unassembled WGS sequence"/>
</dbReference>
<dbReference type="RefSeq" id="WP_183987046.1">
    <property type="nucleotide sequence ID" value="NZ_JACIEV010000012.1"/>
</dbReference>
<proteinExistence type="predicted"/>
<reference evidence="1 2" key="1">
    <citation type="submission" date="2020-08" db="EMBL/GenBank/DDBJ databases">
        <title>Genomic Encyclopedia of Type Strains, Phase IV (KMG-IV): sequencing the most valuable type-strain genomes for metagenomic binning, comparative biology and taxonomic classification.</title>
        <authorList>
            <person name="Goeker M."/>
        </authorList>
    </citation>
    <scope>NUCLEOTIDE SEQUENCE [LARGE SCALE GENOMIC DNA]</scope>
    <source>
        <strain evidence="1 2">YC6723</strain>
    </source>
</reference>
<protein>
    <recommendedName>
        <fullName evidence="3">DUF4169 family protein</fullName>
    </recommendedName>
</protein>
<dbReference type="InterPro" id="IPR025227">
    <property type="entry name" value="DUF4169"/>
</dbReference>
<gene>
    <name evidence="1" type="ORF">GGQ80_003415</name>
</gene>
<name>A0A840FFP8_9SPHN</name>
<accession>A0A840FFP8</accession>
<evidence type="ECO:0000313" key="1">
    <source>
        <dbReference type="EMBL" id="MBB4155492.1"/>
    </source>
</evidence>
<comment type="caution">
    <text evidence="1">The sequence shown here is derived from an EMBL/GenBank/DDBJ whole genome shotgun (WGS) entry which is preliminary data.</text>
</comment>
<sequence>MGDVVNLNRARKAKAKQAATVQAAANRVAYGRTKMGRKAEAAERDRQKNRLDGLLCHEKHGLINIDLD</sequence>
<dbReference type="Pfam" id="PF13770">
    <property type="entry name" value="DUF4169"/>
    <property type="match status" value="1"/>
</dbReference>
<evidence type="ECO:0000313" key="2">
    <source>
        <dbReference type="Proteomes" id="UP000529795"/>
    </source>
</evidence>
<keyword evidence="2" id="KW-1185">Reference proteome</keyword>
<evidence type="ECO:0008006" key="3">
    <source>
        <dbReference type="Google" id="ProtNLM"/>
    </source>
</evidence>